<feature type="chain" id="PRO_5001718504" evidence="1">
    <location>
        <begin position="19"/>
        <end position="226"/>
    </location>
</feature>
<protein>
    <submittedName>
        <fullName evidence="2">Uncharacterized protein</fullName>
    </submittedName>
</protein>
<dbReference type="HOGENOM" id="CLU_101328_0_0_10"/>
<dbReference type="AlphaFoldDB" id="A0A077EL63"/>
<reference evidence="2 3" key="1">
    <citation type="journal article" date="2013" name="Lancet">
        <title>First case of E anophelis outbreak in an intensive-care unit.</title>
        <authorList>
            <person name="Teo J."/>
            <person name="Tan S.Y."/>
            <person name="Tay M."/>
            <person name="Ding Y."/>
            <person name="Kjelleberg S."/>
            <person name="Givskov M."/>
            <person name="Lin R.T."/>
            <person name="Yang L."/>
        </authorList>
    </citation>
    <scope>NUCLEOTIDE SEQUENCE [LARGE SCALE GENOMIC DNA]</scope>
    <source>
        <strain evidence="2 3">NUHP1</strain>
    </source>
</reference>
<organism evidence="2 3">
    <name type="scientific">Elizabethkingia anophelis NUHP1</name>
    <dbReference type="NCBI Taxonomy" id="1338011"/>
    <lineage>
        <taxon>Bacteria</taxon>
        <taxon>Pseudomonadati</taxon>
        <taxon>Bacteroidota</taxon>
        <taxon>Flavobacteriia</taxon>
        <taxon>Flavobacteriales</taxon>
        <taxon>Weeksellaceae</taxon>
        <taxon>Elizabethkingia</taxon>
    </lineage>
</organism>
<evidence type="ECO:0000313" key="2">
    <source>
        <dbReference type="EMBL" id="AIL46155.1"/>
    </source>
</evidence>
<gene>
    <name evidence="2" type="ORF">BD94_2380</name>
</gene>
<dbReference type="STRING" id="1338011.BD94_2380"/>
<name>A0A077EL63_9FLAO</name>
<dbReference type="eggNOG" id="ENOG5030UI9">
    <property type="taxonomic scope" value="Bacteria"/>
</dbReference>
<evidence type="ECO:0000313" key="3">
    <source>
        <dbReference type="Proteomes" id="UP000028933"/>
    </source>
</evidence>
<keyword evidence="1" id="KW-0732">Signal</keyword>
<evidence type="ECO:0000256" key="1">
    <source>
        <dbReference type="SAM" id="SignalP"/>
    </source>
</evidence>
<dbReference type="KEGG" id="eao:BD94_2380"/>
<proteinExistence type="predicted"/>
<sequence length="226" mass="26152">MKKITLLTLSLFSILTFAQTGSDNMAVSAQGEMFFMMGKKNISNGEVIDGVPYANGAEFVKVQIPNYNKSTPELRYNANKDEMEFKNGNDIYYVNKQPQIRIDFLSLKKSYECLNYSINDKDYFGYLVILVDNAKYSLYKKEFIEIIKGEKGSNPFVTDQNDFYSPVKNQYLLKKGNQFFRISKNTKELVKLFDNNPSHESYIKSNKIDLSKENDLIKFVKFANEQ</sequence>
<accession>A0A077EL63</accession>
<dbReference type="RefSeq" id="WP_024564099.1">
    <property type="nucleotide sequence ID" value="NZ_CP007547.1"/>
</dbReference>
<dbReference type="EMBL" id="CP007547">
    <property type="protein sequence ID" value="AIL46155.1"/>
    <property type="molecule type" value="Genomic_DNA"/>
</dbReference>
<dbReference type="Proteomes" id="UP000028933">
    <property type="component" value="Chromosome"/>
</dbReference>
<feature type="signal peptide" evidence="1">
    <location>
        <begin position="1"/>
        <end position="18"/>
    </location>
</feature>